<dbReference type="PANTHER" id="PTHR43316:SF3">
    <property type="entry name" value="HALOACID DEHALOGENASE, TYPE II (AFU_ORTHOLOGUE AFUA_2G07750)-RELATED"/>
    <property type="match status" value="1"/>
</dbReference>
<comment type="caution">
    <text evidence="2">The sequence shown here is derived from an EMBL/GenBank/DDBJ whole genome shotgun (WGS) entry which is preliminary data.</text>
</comment>
<dbReference type="SUPFAM" id="SSF56784">
    <property type="entry name" value="HAD-like"/>
    <property type="match status" value="1"/>
</dbReference>
<dbReference type="GO" id="GO:0016787">
    <property type="term" value="F:hydrolase activity"/>
    <property type="evidence" value="ECO:0007669"/>
    <property type="project" value="UniProtKB-KW"/>
</dbReference>
<organism evidence="2 3">
    <name type="scientific">Deinococcus grandis</name>
    <dbReference type="NCBI Taxonomy" id="57498"/>
    <lineage>
        <taxon>Bacteria</taxon>
        <taxon>Thermotogati</taxon>
        <taxon>Deinococcota</taxon>
        <taxon>Deinococci</taxon>
        <taxon>Deinococcales</taxon>
        <taxon>Deinococcaceae</taxon>
        <taxon>Deinococcus</taxon>
    </lineage>
</organism>
<keyword evidence="3" id="KW-1185">Reference proteome</keyword>
<accession>A0A100HJ18</accession>
<evidence type="ECO:0000313" key="3">
    <source>
        <dbReference type="Proteomes" id="UP000056209"/>
    </source>
</evidence>
<keyword evidence="1 2" id="KW-0378">Hydrolase</keyword>
<name>A0A100HJ18_9DEIO</name>
<protein>
    <submittedName>
        <fullName evidence="2">Hydrolase</fullName>
    </submittedName>
</protein>
<dbReference type="AlphaFoldDB" id="A0A100HJ18"/>
<dbReference type="InterPro" id="IPR006439">
    <property type="entry name" value="HAD-SF_hydro_IA"/>
</dbReference>
<dbReference type="InterPro" id="IPR023214">
    <property type="entry name" value="HAD_sf"/>
</dbReference>
<reference evidence="3" key="1">
    <citation type="submission" date="2015-11" db="EMBL/GenBank/DDBJ databases">
        <title>Draft Genome Sequence of the Radioresistant Bacterium Deinococcus grandis, Isolated from Freshwater Fish in Japan.</title>
        <authorList>
            <person name="Satoh K."/>
            <person name="Onodera T."/>
            <person name="Omoso K."/>
            <person name="Takeda-Yano K."/>
            <person name="Katayama T."/>
            <person name="Oono Y."/>
            <person name="Narumi I."/>
        </authorList>
    </citation>
    <scope>NUCLEOTIDE SEQUENCE [LARGE SCALE GENOMIC DNA]</scope>
    <source>
        <strain evidence="3">ATCC 43672</strain>
    </source>
</reference>
<dbReference type="Gene3D" id="3.40.50.1000">
    <property type="entry name" value="HAD superfamily/HAD-like"/>
    <property type="match status" value="1"/>
</dbReference>
<dbReference type="SFLD" id="SFLDS00003">
    <property type="entry name" value="Haloacid_Dehalogenase"/>
    <property type="match status" value="1"/>
</dbReference>
<dbReference type="PRINTS" id="PR00413">
    <property type="entry name" value="HADHALOGNASE"/>
</dbReference>
<dbReference type="InterPro" id="IPR036412">
    <property type="entry name" value="HAD-like_sf"/>
</dbReference>
<dbReference type="Pfam" id="PF00702">
    <property type="entry name" value="Hydrolase"/>
    <property type="match status" value="1"/>
</dbReference>
<evidence type="ECO:0000256" key="1">
    <source>
        <dbReference type="ARBA" id="ARBA00022801"/>
    </source>
</evidence>
<dbReference type="NCBIfam" id="TIGR01509">
    <property type="entry name" value="HAD-SF-IA-v3"/>
    <property type="match status" value="1"/>
</dbReference>
<gene>
    <name evidence="2" type="ORF">DEIGR_101675</name>
</gene>
<evidence type="ECO:0000313" key="2">
    <source>
        <dbReference type="EMBL" id="GAQ21648.1"/>
    </source>
</evidence>
<dbReference type="CDD" id="cd02603">
    <property type="entry name" value="HAD_sEH-N_like"/>
    <property type="match status" value="1"/>
</dbReference>
<dbReference type="InterPro" id="IPR051540">
    <property type="entry name" value="S-2-haloacid_dehalogenase"/>
</dbReference>
<dbReference type="PANTHER" id="PTHR43316">
    <property type="entry name" value="HYDROLASE, HALOACID DELAHOGENASE-RELATED"/>
    <property type="match status" value="1"/>
</dbReference>
<dbReference type="SFLD" id="SFLDG01129">
    <property type="entry name" value="C1.5:_HAD__Beta-PGM__Phosphata"/>
    <property type="match status" value="1"/>
</dbReference>
<proteinExistence type="predicted"/>
<dbReference type="Proteomes" id="UP000056209">
    <property type="component" value="Unassembled WGS sequence"/>
</dbReference>
<dbReference type="EMBL" id="BCMS01000001">
    <property type="protein sequence ID" value="GAQ21648.1"/>
    <property type="molecule type" value="Genomic_DNA"/>
</dbReference>
<sequence>MSGMSSHPPLRAVLFDRDDTIAFTDPGVYREAALWGQETFGIDARTFGGALREQWDRRAMDWWDLRTPEQEDAFWHAYGQELAGTLGLTDAQMTQLMDRWPYEAYMKPVPNARDVLGTLRERGLKVGVLSNTLPSIDRTLRFVGLDDLVDVAVATCSVGVHKPDPGAYRHAADALGVRLEEVLFVDDKLENVVAARALGMHALLIDLRGEHPDAIHDLAQVLEAVEGLDVAC</sequence>